<dbReference type="AlphaFoldDB" id="A0A9P5ZYV1"/>
<dbReference type="Proteomes" id="UP000807025">
    <property type="component" value="Unassembled WGS sequence"/>
</dbReference>
<reference evidence="1" key="1">
    <citation type="submission" date="2020-11" db="EMBL/GenBank/DDBJ databases">
        <authorList>
            <consortium name="DOE Joint Genome Institute"/>
            <person name="Ahrendt S."/>
            <person name="Riley R."/>
            <person name="Andreopoulos W."/>
            <person name="Labutti K."/>
            <person name="Pangilinan J."/>
            <person name="Ruiz-Duenas F.J."/>
            <person name="Barrasa J.M."/>
            <person name="Sanchez-Garcia M."/>
            <person name="Camarero S."/>
            <person name="Miyauchi S."/>
            <person name="Serrano A."/>
            <person name="Linde D."/>
            <person name="Babiker R."/>
            <person name="Drula E."/>
            <person name="Ayuso-Fernandez I."/>
            <person name="Pacheco R."/>
            <person name="Padilla G."/>
            <person name="Ferreira P."/>
            <person name="Barriuso J."/>
            <person name="Kellner H."/>
            <person name="Castanera R."/>
            <person name="Alfaro M."/>
            <person name="Ramirez L."/>
            <person name="Pisabarro A.G."/>
            <person name="Kuo A."/>
            <person name="Tritt A."/>
            <person name="Lipzen A."/>
            <person name="He G."/>
            <person name="Yan M."/>
            <person name="Ng V."/>
            <person name="Cullen D."/>
            <person name="Martin F."/>
            <person name="Rosso M.-N."/>
            <person name="Henrissat B."/>
            <person name="Hibbett D."/>
            <person name="Martinez A.T."/>
            <person name="Grigoriev I.V."/>
        </authorList>
    </citation>
    <scope>NUCLEOTIDE SEQUENCE</scope>
    <source>
        <strain evidence="1">ATCC 90797</strain>
    </source>
</reference>
<dbReference type="OrthoDB" id="3230244at2759"/>
<name>A0A9P5ZYV1_PLEER</name>
<proteinExistence type="predicted"/>
<dbReference type="EMBL" id="MU154568">
    <property type="protein sequence ID" value="KAF9494804.1"/>
    <property type="molecule type" value="Genomic_DNA"/>
</dbReference>
<sequence>MNRQSMLKATDFVAQIETMLDAKFAALEAKLDARLPALEGKLNTNSTAHGMQFVGL</sequence>
<evidence type="ECO:0000313" key="2">
    <source>
        <dbReference type="Proteomes" id="UP000807025"/>
    </source>
</evidence>
<comment type="caution">
    <text evidence="1">The sequence shown here is derived from an EMBL/GenBank/DDBJ whole genome shotgun (WGS) entry which is preliminary data.</text>
</comment>
<gene>
    <name evidence="1" type="ORF">BDN71DRAFT_926843</name>
</gene>
<evidence type="ECO:0000313" key="1">
    <source>
        <dbReference type="EMBL" id="KAF9494804.1"/>
    </source>
</evidence>
<protein>
    <submittedName>
        <fullName evidence="1">Uncharacterized protein</fullName>
    </submittedName>
</protein>
<keyword evidence="2" id="KW-1185">Reference proteome</keyword>
<organism evidence="1 2">
    <name type="scientific">Pleurotus eryngii</name>
    <name type="common">Boletus of the steppes</name>
    <dbReference type="NCBI Taxonomy" id="5323"/>
    <lineage>
        <taxon>Eukaryota</taxon>
        <taxon>Fungi</taxon>
        <taxon>Dikarya</taxon>
        <taxon>Basidiomycota</taxon>
        <taxon>Agaricomycotina</taxon>
        <taxon>Agaricomycetes</taxon>
        <taxon>Agaricomycetidae</taxon>
        <taxon>Agaricales</taxon>
        <taxon>Pleurotineae</taxon>
        <taxon>Pleurotaceae</taxon>
        <taxon>Pleurotus</taxon>
    </lineage>
</organism>
<accession>A0A9P5ZYV1</accession>